<evidence type="ECO:0000256" key="2">
    <source>
        <dbReference type="ARBA" id="ARBA00022980"/>
    </source>
</evidence>
<dbReference type="SUPFAM" id="SSF52161">
    <property type="entry name" value="Ribosomal protein L13"/>
    <property type="match status" value="1"/>
</dbReference>
<dbReference type="PANTHER" id="PTHR11545:SF2">
    <property type="entry name" value="LARGE RIBOSOMAL SUBUNIT PROTEIN UL13M"/>
    <property type="match status" value="1"/>
</dbReference>
<keyword evidence="3 4" id="KW-0687">Ribonucleoprotein</keyword>
<dbReference type="GO" id="GO:0006412">
    <property type="term" value="P:translation"/>
    <property type="evidence" value="ECO:0007669"/>
    <property type="project" value="UniProtKB-UniRule"/>
</dbReference>
<evidence type="ECO:0000256" key="3">
    <source>
        <dbReference type="ARBA" id="ARBA00023274"/>
    </source>
</evidence>
<proteinExistence type="inferred from homology"/>
<evidence type="ECO:0000313" key="6">
    <source>
        <dbReference type="Proteomes" id="UP000177103"/>
    </source>
</evidence>
<dbReference type="GO" id="GO:0003729">
    <property type="term" value="F:mRNA binding"/>
    <property type="evidence" value="ECO:0007669"/>
    <property type="project" value="TreeGrafter"/>
</dbReference>
<comment type="function">
    <text evidence="4">This protein is one of the early assembly proteins of the 50S ribosomal subunit, although it is not seen to bind rRNA by itself. It is important during the early stages of 50S assembly.</text>
</comment>
<evidence type="ECO:0000256" key="1">
    <source>
        <dbReference type="ARBA" id="ARBA00006227"/>
    </source>
</evidence>
<evidence type="ECO:0000256" key="4">
    <source>
        <dbReference type="HAMAP-Rule" id="MF_01366"/>
    </source>
</evidence>
<dbReference type="PANTHER" id="PTHR11545">
    <property type="entry name" value="RIBOSOMAL PROTEIN L13"/>
    <property type="match status" value="1"/>
</dbReference>
<dbReference type="InterPro" id="IPR036899">
    <property type="entry name" value="Ribosomal_uL13_sf"/>
</dbReference>
<dbReference type="NCBIfam" id="TIGR01066">
    <property type="entry name" value="rplM_bact"/>
    <property type="match status" value="1"/>
</dbReference>
<gene>
    <name evidence="4" type="primary">rplM</name>
    <name evidence="5" type="ORF">A2Y57_04525</name>
</gene>
<dbReference type="Gene3D" id="3.90.1180.10">
    <property type="entry name" value="Ribosomal protein L13"/>
    <property type="match status" value="1"/>
</dbReference>
<name>A0A1G1W7V0_9BACT</name>
<dbReference type="PIRSF" id="PIRSF002181">
    <property type="entry name" value="Ribosomal_L13"/>
    <property type="match status" value="1"/>
</dbReference>
<comment type="caution">
    <text evidence="5">The sequence shown here is derived from an EMBL/GenBank/DDBJ whole genome shotgun (WGS) entry which is preliminary data.</text>
</comment>
<reference evidence="5 6" key="1">
    <citation type="journal article" date="2016" name="Nat. Commun.">
        <title>Thousands of microbial genomes shed light on interconnected biogeochemical processes in an aquifer system.</title>
        <authorList>
            <person name="Anantharaman K."/>
            <person name="Brown C.T."/>
            <person name="Hug L.A."/>
            <person name="Sharon I."/>
            <person name="Castelle C.J."/>
            <person name="Probst A.J."/>
            <person name="Thomas B.C."/>
            <person name="Singh A."/>
            <person name="Wilkins M.J."/>
            <person name="Karaoz U."/>
            <person name="Brodie E.L."/>
            <person name="Williams K.H."/>
            <person name="Hubbard S.S."/>
            <person name="Banfield J.F."/>
        </authorList>
    </citation>
    <scope>NUCLEOTIDE SEQUENCE [LARGE SCALE GENOMIC DNA]</scope>
</reference>
<dbReference type="CDD" id="cd00392">
    <property type="entry name" value="Ribosomal_L13"/>
    <property type="match status" value="1"/>
</dbReference>
<keyword evidence="2 4" id="KW-0689">Ribosomal protein</keyword>
<dbReference type="AlphaFoldDB" id="A0A1G1W7V0"/>
<dbReference type="GO" id="GO:0022625">
    <property type="term" value="C:cytosolic large ribosomal subunit"/>
    <property type="evidence" value="ECO:0007669"/>
    <property type="project" value="TreeGrafter"/>
</dbReference>
<protein>
    <recommendedName>
        <fullName evidence="4">Large ribosomal subunit protein uL13</fullName>
    </recommendedName>
</protein>
<dbReference type="EMBL" id="MHCQ01000039">
    <property type="protein sequence ID" value="OGY23763.1"/>
    <property type="molecule type" value="Genomic_DNA"/>
</dbReference>
<organism evidence="5 6">
    <name type="scientific">Candidatus Woykebacteria bacterium RBG_13_40_7b</name>
    <dbReference type="NCBI Taxonomy" id="1802594"/>
    <lineage>
        <taxon>Bacteria</taxon>
        <taxon>Candidatus Woykeibacteriota</taxon>
    </lineage>
</organism>
<evidence type="ECO:0000313" key="5">
    <source>
        <dbReference type="EMBL" id="OGY23763.1"/>
    </source>
</evidence>
<dbReference type="HAMAP" id="MF_01366">
    <property type="entry name" value="Ribosomal_uL13"/>
    <property type="match status" value="1"/>
</dbReference>
<dbReference type="InterPro" id="IPR005823">
    <property type="entry name" value="Ribosomal_uL13_bac-type"/>
</dbReference>
<comment type="subunit">
    <text evidence="4">Part of the 50S ribosomal subunit.</text>
</comment>
<comment type="similarity">
    <text evidence="1 4">Belongs to the universal ribosomal protein uL13 family.</text>
</comment>
<dbReference type="Pfam" id="PF00572">
    <property type="entry name" value="Ribosomal_L13"/>
    <property type="match status" value="1"/>
</dbReference>
<dbReference type="GO" id="GO:0003735">
    <property type="term" value="F:structural constituent of ribosome"/>
    <property type="evidence" value="ECO:0007669"/>
    <property type="project" value="InterPro"/>
</dbReference>
<dbReference type="Proteomes" id="UP000177103">
    <property type="component" value="Unassembled WGS sequence"/>
</dbReference>
<sequence>MKISLTEQTKTPSIREIKRNWYLVDAKNKILGRLTSKIALILRGKTKPYFAPNLDCGDYVVVINSEKVKVTGKKEESKIYKKYSGYPGGLRQEKLGKVREKKPEELIYHAVAGMLPKGPLGKRLLSKLYAYPKDKHGHEAQKPVEIEI</sequence>
<accession>A0A1G1W7V0</accession>
<dbReference type="GO" id="GO:0017148">
    <property type="term" value="P:negative regulation of translation"/>
    <property type="evidence" value="ECO:0007669"/>
    <property type="project" value="TreeGrafter"/>
</dbReference>
<dbReference type="InterPro" id="IPR005822">
    <property type="entry name" value="Ribosomal_uL13"/>
</dbReference>